<dbReference type="InterPro" id="IPR032710">
    <property type="entry name" value="NTF2-like_dom_sf"/>
</dbReference>
<dbReference type="PANTHER" id="PTHR12612">
    <property type="entry name" value="NUCLEAR TRANSPORT FACTOR 2"/>
    <property type="match status" value="1"/>
</dbReference>
<evidence type="ECO:0000259" key="4">
    <source>
        <dbReference type="PROSITE" id="PS50177"/>
    </source>
</evidence>
<name>A0A9P6UD25_9FUNG</name>
<keyword evidence="3" id="KW-0539">Nucleus</keyword>
<dbReference type="FunFam" id="3.10.450.50:FF:000005">
    <property type="entry name" value="Nuclear transport factor 2"/>
    <property type="match status" value="1"/>
</dbReference>
<feature type="domain" description="NTF2" evidence="4">
    <location>
        <begin position="6"/>
        <end position="118"/>
    </location>
</feature>
<dbReference type="Proteomes" id="UP000807716">
    <property type="component" value="Unassembled WGS sequence"/>
</dbReference>
<gene>
    <name evidence="5" type="primary">NTF2</name>
    <name evidence="5" type="ORF">DFQ27_000091</name>
</gene>
<dbReference type="Pfam" id="PF02136">
    <property type="entry name" value="NTF2"/>
    <property type="match status" value="1"/>
</dbReference>
<dbReference type="InterPro" id="IPR018222">
    <property type="entry name" value="Nuclear_transport_factor_2_euk"/>
</dbReference>
<dbReference type="AlphaFoldDB" id="A0A9P6UD25"/>
<evidence type="ECO:0000256" key="2">
    <source>
        <dbReference type="ARBA" id="ARBA00026247"/>
    </source>
</evidence>
<dbReference type="EMBL" id="JAAAJB010000010">
    <property type="protein sequence ID" value="KAG0270172.1"/>
    <property type="molecule type" value="Genomic_DNA"/>
</dbReference>
<keyword evidence="3" id="KW-0653">Protein transport</keyword>
<sequence length="122" mass="13773">MDAASIATQFIKFYYDTFDTNRAALAALYRPTSTLTFEGNQFNGAADIDEKIKSLPFERIKHQVGTQDFQVGPNGSLLVVVTGQIWFDEQPAPQLFSQTFTLIAENQTFYVQNDVFRLCYGV</sequence>
<dbReference type="GO" id="GO:0005635">
    <property type="term" value="C:nuclear envelope"/>
    <property type="evidence" value="ECO:0007669"/>
    <property type="project" value="UniProtKB-ARBA"/>
</dbReference>
<keyword evidence="3" id="KW-0813">Transport</keyword>
<keyword evidence="1 3" id="KW-0963">Cytoplasm</keyword>
<dbReference type="SUPFAM" id="SSF54427">
    <property type="entry name" value="NTF2-like"/>
    <property type="match status" value="1"/>
</dbReference>
<evidence type="ECO:0000313" key="6">
    <source>
        <dbReference type="Proteomes" id="UP000807716"/>
    </source>
</evidence>
<comment type="function">
    <text evidence="3">Has a role in nuclear-cytoplasmic transport of proteins and mRNAs.</text>
</comment>
<proteinExistence type="predicted"/>
<keyword evidence="6" id="KW-1185">Reference proteome</keyword>
<reference evidence="5" key="1">
    <citation type="journal article" date="2020" name="Fungal Divers.">
        <title>Resolving the Mortierellaceae phylogeny through synthesis of multi-gene phylogenetics and phylogenomics.</title>
        <authorList>
            <person name="Vandepol N."/>
            <person name="Liber J."/>
            <person name="Desiro A."/>
            <person name="Na H."/>
            <person name="Kennedy M."/>
            <person name="Barry K."/>
            <person name="Grigoriev I.V."/>
            <person name="Miller A.N."/>
            <person name="O'Donnell K."/>
            <person name="Stajich J.E."/>
            <person name="Bonito G."/>
        </authorList>
    </citation>
    <scope>NUCLEOTIDE SEQUENCE</scope>
    <source>
        <strain evidence="5">BC1065</strain>
    </source>
</reference>
<dbReference type="Gene3D" id="3.10.450.50">
    <property type="match status" value="1"/>
</dbReference>
<accession>A0A9P6UD25</accession>
<evidence type="ECO:0000256" key="3">
    <source>
        <dbReference type="RuleBase" id="RU369002"/>
    </source>
</evidence>
<dbReference type="InterPro" id="IPR045875">
    <property type="entry name" value="NTF2"/>
</dbReference>
<protein>
    <recommendedName>
        <fullName evidence="2 3">Nuclear transport factor 2</fullName>
        <shortName evidence="3">NTF-2</shortName>
    </recommendedName>
</protein>
<dbReference type="CDD" id="cd00780">
    <property type="entry name" value="NTF2"/>
    <property type="match status" value="1"/>
</dbReference>
<comment type="subcellular location">
    <subcellularLocation>
        <location evidence="3">Cytoplasm</location>
    </subcellularLocation>
    <subcellularLocation>
        <location evidence="3">Nucleus</location>
    </subcellularLocation>
</comment>
<dbReference type="OrthoDB" id="6507044at2759"/>
<dbReference type="InterPro" id="IPR002075">
    <property type="entry name" value="NTF2_dom"/>
</dbReference>
<organism evidence="5 6">
    <name type="scientific">Actinomortierella ambigua</name>
    <dbReference type="NCBI Taxonomy" id="1343610"/>
    <lineage>
        <taxon>Eukaryota</taxon>
        <taxon>Fungi</taxon>
        <taxon>Fungi incertae sedis</taxon>
        <taxon>Mucoromycota</taxon>
        <taxon>Mortierellomycotina</taxon>
        <taxon>Mortierellomycetes</taxon>
        <taxon>Mortierellales</taxon>
        <taxon>Mortierellaceae</taxon>
        <taxon>Actinomortierella</taxon>
    </lineage>
</organism>
<evidence type="ECO:0000256" key="1">
    <source>
        <dbReference type="ARBA" id="ARBA00022490"/>
    </source>
</evidence>
<dbReference type="PROSITE" id="PS50177">
    <property type="entry name" value="NTF2_DOMAIN"/>
    <property type="match status" value="1"/>
</dbReference>
<comment type="caution">
    <text evidence="5">The sequence shown here is derived from an EMBL/GenBank/DDBJ whole genome shotgun (WGS) entry which is preliminary data.</text>
</comment>
<dbReference type="GO" id="GO:0006606">
    <property type="term" value="P:protein import into nucleus"/>
    <property type="evidence" value="ECO:0007669"/>
    <property type="project" value="UniProtKB-ARBA"/>
</dbReference>
<dbReference type="GO" id="GO:0051028">
    <property type="term" value="P:mRNA transport"/>
    <property type="evidence" value="ECO:0007669"/>
    <property type="project" value="UniProtKB-UniRule"/>
</dbReference>
<evidence type="ECO:0000313" key="5">
    <source>
        <dbReference type="EMBL" id="KAG0270172.1"/>
    </source>
</evidence>
<dbReference type="GO" id="GO:0005737">
    <property type="term" value="C:cytoplasm"/>
    <property type="evidence" value="ECO:0007669"/>
    <property type="project" value="UniProtKB-SubCell"/>
</dbReference>